<evidence type="ECO:0000313" key="1">
    <source>
        <dbReference type="EMBL" id="KAK7417263.1"/>
    </source>
</evidence>
<name>A0ABR1H7Z9_9HYPO</name>
<comment type="caution">
    <text evidence="1">The sequence shown here is derived from an EMBL/GenBank/DDBJ whole genome shotgun (WGS) entry which is preliminary data.</text>
</comment>
<organism evidence="1 2">
    <name type="scientific">Neonectria punicea</name>
    <dbReference type="NCBI Taxonomy" id="979145"/>
    <lineage>
        <taxon>Eukaryota</taxon>
        <taxon>Fungi</taxon>
        <taxon>Dikarya</taxon>
        <taxon>Ascomycota</taxon>
        <taxon>Pezizomycotina</taxon>
        <taxon>Sordariomycetes</taxon>
        <taxon>Hypocreomycetidae</taxon>
        <taxon>Hypocreales</taxon>
        <taxon>Nectriaceae</taxon>
        <taxon>Neonectria</taxon>
    </lineage>
</organism>
<sequence length="121" mass="13402">MLNLAAAFDNEAQGLDWTVFRIAQIPGESDEKSWKMDRAADGVYAGPVGGKGWNSSLKRAALAKWIVDNTASEKWLSKMPALSRLAEYRDVSDAICETKLRFLPDRLAIESRSNSHAMSLD</sequence>
<protein>
    <recommendedName>
        <fullName evidence="3">NAD(P)-binding domain-containing protein</fullName>
    </recommendedName>
</protein>
<dbReference type="EMBL" id="JAZAVJ010000059">
    <property type="protein sequence ID" value="KAK7417263.1"/>
    <property type="molecule type" value="Genomic_DNA"/>
</dbReference>
<dbReference type="Proteomes" id="UP001498476">
    <property type="component" value="Unassembled WGS sequence"/>
</dbReference>
<evidence type="ECO:0008006" key="3">
    <source>
        <dbReference type="Google" id="ProtNLM"/>
    </source>
</evidence>
<gene>
    <name evidence="1" type="ORF">QQX98_004697</name>
</gene>
<accession>A0ABR1H7Z9</accession>
<proteinExistence type="predicted"/>
<keyword evidence="2" id="KW-1185">Reference proteome</keyword>
<evidence type="ECO:0000313" key="2">
    <source>
        <dbReference type="Proteomes" id="UP001498476"/>
    </source>
</evidence>
<reference evidence="1 2" key="1">
    <citation type="journal article" date="2025" name="Microbiol. Resour. Announc.">
        <title>Draft genome sequences for Neonectria magnoliae and Neonectria punicea, canker pathogens of Liriodendron tulipifera and Acer saccharum in West Virginia.</title>
        <authorList>
            <person name="Petronek H.M."/>
            <person name="Kasson M.T."/>
            <person name="Metheny A.M."/>
            <person name="Stauder C.M."/>
            <person name="Lovett B."/>
            <person name="Lynch S.C."/>
            <person name="Garnas J.R."/>
            <person name="Kasson L.R."/>
            <person name="Stajich J.E."/>
        </authorList>
    </citation>
    <scope>NUCLEOTIDE SEQUENCE [LARGE SCALE GENOMIC DNA]</scope>
    <source>
        <strain evidence="1 2">NRRL 64653</strain>
    </source>
</reference>